<organism evidence="3 4">
    <name type="scientific">Sphingomonas hengshuiensis</name>
    <dbReference type="NCBI Taxonomy" id="1609977"/>
    <lineage>
        <taxon>Bacteria</taxon>
        <taxon>Pseudomonadati</taxon>
        <taxon>Pseudomonadota</taxon>
        <taxon>Alphaproteobacteria</taxon>
        <taxon>Sphingomonadales</taxon>
        <taxon>Sphingomonadaceae</taxon>
        <taxon>Sphingomonas</taxon>
    </lineage>
</organism>
<protein>
    <submittedName>
        <fullName evidence="3">Type II toxin-antitoxin system antitoxin, RelB/DinJ family</fullName>
    </submittedName>
</protein>
<dbReference type="AlphaFoldDB" id="A0A2W4Z7S6"/>
<dbReference type="InterPro" id="IPR013321">
    <property type="entry name" value="Arc_rbn_hlx_hlx"/>
</dbReference>
<dbReference type="Gene3D" id="1.10.1220.10">
    <property type="entry name" value="Met repressor-like"/>
    <property type="match status" value="1"/>
</dbReference>
<dbReference type="GO" id="GO:0006351">
    <property type="term" value="P:DNA-templated transcription"/>
    <property type="evidence" value="ECO:0007669"/>
    <property type="project" value="TreeGrafter"/>
</dbReference>
<dbReference type="EMBL" id="QFNF01000012">
    <property type="protein sequence ID" value="PZO78383.1"/>
    <property type="molecule type" value="Genomic_DNA"/>
</dbReference>
<name>A0A2W4Z7S6_9SPHN</name>
<dbReference type="NCBIfam" id="TIGR02384">
    <property type="entry name" value="RelB_DinJ"/>
    <property type="match status" value="1"/>
</dbReference>
<dbReference type="GO" id="GO:0006355">
    <property type="term" value="P:regulation of DNA-templated transcription"/>
    <property type="evidence" value="ECO:0007669"/>
    <property type="project" value="InterPro"/>
</dbReference>
<evidence type="ECO:0000256" key="1">
    <source>
        <dbReference type="ARBA" id="ARBA00010562"/>
    </source>
</evidence>
<evidence type="ECO:0000313" key="4">
    <source>
        <dbReference type="Proteomes" id="UP000248614"/>
    </source>
</evidence>
<reference evidence="3 4" key="1">
    <citation type="submission" date="2017-08" db="EMBL/GenBank/DDBJ databases">
        <title>Infants hospitalized years apart are colonized by the same room-sourced microbial strains.</title>
        <authorList>
            <person name="Brooks B."/>
            <person name="Olm M.R."/>
            <person name="Firek B.A."/>
            <person name="Baker R."/>
            <person name="Thomas B.C."/>
            <person name="Morowitz M.J."/>
            <person name="Banfield J.F."/>
        </authorList>
    </citation>
    <scope>NUCLEOTIDE SEQUENCE [LARGE SCALE GENOMIC DNA]</scope>
    <source>
        <strain evidence="3">S2_018_000_R3_110</strain>
    </source>
</reference>
<accession>A0A2W4Z7S6</accession>
<keyword evidence="2" id="KW-1277">Toxin-antitoxin system</keyword>
<dbReference type="Pfam" id="PF04221">
    <property type="entry name" value="RelB"/>
    <property type="match status" value="1"/>
</dbReference>
<dbReference type="InterPro" id="IPR007337">
    <property type="entry name" value="RelB/DinJ"/>
</dbReference>
<dbReference type="GO" id="GO:0015643">
    <property type="term" value="F:toxic substance binding"/>
    <property type="evidence" value="ECO:0007669"/>
    <property type="project" value="InterPro"/>
</dbReference>
<proteinExistence type="inferred from homology"/>
<dbReference type="PANTHER" id="PTHR38781">
    <property type="entry name" value="ANTITOXIN DINJ-RELATED"/>
    <property type="match status" value="1"/>
</dbReference>
<gene>
    <name evidence="3" type="ORF">DI632_06605</name>
</gene>
<evidence type="ECO:0000256" key="2">
    <source>
        <dbReference type="ARBA" id="ARBA00022649"/>
    </source>
</evidence>
<comment type="caution">
    <text evidence="3">The sequence shown here is derived from an EMBL/GenBank/DDBJ whole genome shotgun (WGS) entry which is preliminary data.</text>
</comment>
<dbReference type="Proteomes" id="UP000248614">
    <property type="component" value="Unassembled WGS sequence"/>
</dbReference>
<dbReference type="PANTHER" id="PTHR38781:SF1">
    <property type="entry name" value="ANTITOXIN DINJ-RELATED"/>
    <property type="match status" value="1"/>
</dbReference>
<dbReference type="InterPro" id="IPR026262">
    <property type="entry name" value="DinJ"/>
</dbReference>
<sequence length="90" mass="10084">MLHVRMDEQLKAQATAALDAIGLSTADAVRLLFHRIVADQAFPLELKVPNAETRAAMEESRQMMEDIRAGRAKPRFENADEMFAALERGE</sequence>
<dbReference type="GO" id="GO:0044010">
    <property type="term" value="P:single-species biofilm formation"/>
    <property type="evidence" value="ECO:0007669"/>
    <property type="project" value="InterPro"/>
</dbReference>
<evidence type="ECO:0000313" key="3">
    <source>
        <dbReference type="EMBL" id="PZO78383.1"/>
    </source>
</evidence>
<dbReference type="GO" id="GO:0000987">
    <property type="term" value="F:cis-regulatory region sequence-specific DNA binding"/>
    <property type="evidence" value="ECO:0007669"/>
    <property type="project" value="InterPro"/>
</dbReference>
<comment type="similarity">
    <text evidence="1">Belongs to the RelB/DinJ antitoxin family.</text>
</comment>
<dbReference type="PIRSF" id="PIRSF003108">
    <property type="entry name" value="DinJ"/>
    <property type="match status" value="1"/>
</dbReference>